<reference evidence="1 2" key="1">
    <citation type="submission" date="2019-07" db="EMBL/GenBank/DDBJ databases">
        <title>Genomic Encyclopedia of Type Strains, Phase I: the one thousand microbial genomes (KMG-I) project.</title>
        <authorList>
            <person name="Kyrpides N."/>
        </authorList>
    </citation>
    <scope>NUCLEOTIDE SEQUENCE [LARGE SCALE GENOMIC DNA]</scope>
    <source>
        <strain evidence="1 2">DSM 6562</strain>
    </source>
</reference>
<protein>
    <submittedName>
        <fullName evidence="1">tRNA (Adenine22-N1)-methyltransferase</fullName>
    </submittedName>
</protein>
<dbReference type="GO" id="GO:0160105">
    <property type="term" value="F:tRNA (adenine(22)-N1)-methyltransferase activity"/>
    <property type="evidence" value="ECO:0007669"/>
    <property type="project" value="InterPro"/>
</dbReference>
<organism evidence="1 2">
    <name type="scientific">Desulfallas thermosapovorans DSM 6562</name>
    <dbReference type="NCBI Taxonomy" id="1121431"/>
    <lineage>
        <taxon>Bacteria</taxon>
        <taxon>Bacillati</taxon>
        <taxon>Bacillota</taxon>
        <taxon>Clostridia</taxon>
        <taxon>Eubacteriales</taxon>
        <taxon>Desulfallaceae</taxon>
        <taxon>Desulfallas</taxon>
    </lineage>
</organism>
<gene>
    <name evidence="1" type="ORF">LX24_00502</name>
</gene>
<dbReference type="PIRSF" id="PIRSF018637">
    <property type="entry name" value="TrmK"/>
    <property type="match status" value="1"/>
</dbReference>
<evidence type="ECO:0000313" key="1">
    <source>
        <dbReference type="EMBL" id="TYO97311.1"/>
    </source>
</evidence>
<dbReference type="PANTHER" id="PTHR38451:SF1">
    <property type="entry name" value="TRNA (ADENINE(22)-N(1))-METHYLTRANSFERASE"/>
    <property type="match status" value="1"/>
</dbReference>
<dbReference type="AlphaFoldDB" id="A0A5S4ZYU7"/>
<dbReference type="GO" id="GO:0032259">
    <property type="term" value="P:methylation"/>
    <property type="evidence" value="ECO:0007669"/>
    <property type="project" value="UniProtKB-KW"/>
</dbReference>
<proteinExistence type="predicted"/>
<dbReference type="Pfam" id="PF04816">
    <property type="entry name" value="TrmK"/>
    <property type="match status" value="1"/>
</dbReference>
<dbReference type="SUPFAM" id="SSF53335">
    <property type="entry name" value="S-adenosyl-L-methionine-dependent methyltransferases"/>
    <property type="match status" value="1"/>
</dbReference>
<keyword evidence="1" id="KW-0489">Methyltransferase</keyword>
<dbReference type="Gene3D" id="1.10.287.1890">
    <property type="match status" value="1"/>
</dbReference>
<dbReference type="InterPro" id="IPR029063">
    <property type="entry name" value="SAM-dependent_MTases_sf"/>
</dbReference>
<comment type="caution">
    <text evidence="1">The sequence shown here is derived from an EMBL/GenBank/DDBJ whole genome shotgun (WGS) entry which is preliminary data.</text>
</comment>
<dbReference type="RefSeq" id="WP_166510560.1">
    <property type="nucleotide sequence ID" value="NZ_VNHM01000002.1"/>
</dbReference>
<sequence>MELSKRLAAVARHVPVGAAVADIGTDHAYLPVYLVRQGISARVVAGDINYGPFEGALLTVRDSGLEKYIDLRMGDGLQILKPGEVNVLVVAGMGGKTVCDIFEQGRSVLQQVRRLIIQPMRDIPEVRRWLTGNGWRLVDEDMVTEDGHYYVIIVAEPGMERPADSFVLEVGPRLLEKKDPVLKEFLKRRIIEINTILQEIKRARSVGANNRAKVLRQEARKIREVLESW</sequence>
<accession>A0A5S4ZYU7</accession>
<dbReference type="InterPro" id="IPR006901">
    <property type="entry name" value="TrmK"/>
</dbReference>
<dbReference type="EMBL" id="VNHM01000002">
    <property type="protein sequence ID" value="TYO97311.1"/>
    <property type="molecule type" value="Genomic_DNA"/>
</dbReference>
<name>A0A5S4ZYU7_9FIRM</name>
<keyword evidence="2" id="KW-1185">Reference proteome</keyword>
<evidence type="ECO:0000313" key="2">
    <source>
        <dbReference type="Proteomes" id="UP000323166"/>
    </source>
</evidence>
<dbReference type="PANTHER" id="PTHR38451">
    <property type="entry name" value="TRNA (ADENINE(22)-N(1))-METHYLTRANSFERASE"/>
    <property type="match status" value="1"/>
</dbReference>
<keyword evidence="1" id="KW-0808">Transferase</keyword>
<dbReference type="Gene3D" id="3.40.50.150">
    <property type="entry name" value="Vaccinia Virus protein VP39"/>
    <property type="match status" value="1"/>
</dbReference>
<dbReference type="Proteomes" id="UP000323166">
    <property type="component" value="Unassembled WGS sequence"/>
</dbReference>